<dbReference type="OrthoDB" id="9792749at2"/>
<organism evidence="2 3">
    <name type="scientific">Mucilaginibacter ginsenosidivorans</name>
    <dbReference type="NCBI Taxonomy" id="398053"/>
    <lineage>
        <taxon>Bacteria</taxon>
        <taxon>Pseudomonadati</taxon>
        <taxon>Bacteroidota</taxon>
        <taxon>Sphingobacteriia</taxon>
        <taxon>Sphingobacteriales</taxon>
        <taxon>Sphingobacteriaceae</taxon>
        <taxon>Mucilaginibacter</taxon>
    </lineage>
</organism>
<dbReference type="SUPFAM" id="SSF160387">
    <property type="entry name" value="NosL/MerB-like"/>
    <property type="match status" value="1"/>
</dbReference>
<dbReference type="KEGG" id="mgin:FRZ54_07170"/>
<dbReference type="PANTHER" id="PTHR41247">
    <property type="entry name" value="HTH-TYPE TRANSCRIPTIONAL REPRESSOR YCNK"/>
    <property type="match status" value="1"/>
</dbReference>
<reference evidence="2 3" key="1">
    <citation type="journal article" date="2017" name="Curr. Microbiol.">
        <title>Mucilaginibacter ginsenosidivorans sp. nov., Isolated from Soil of Ginseng Field.</title>
        <authorList>
            <person name="Kim M.M."/>
            <person name="Siddiqi M.Z."/>
            <person name="Im W.T."/>
        </authorList>
    </citation>
    <scope>NUCLEOTIDE SEQUENCE [LARGE SCALE GENOMIC DNA]</scope>
    <source>
        <strain evidence="2 3">Gsoil 3017</strain>
    </source>
</reference>
<dbReference type="PANTHER" id="PTHR41247:SF1">
    <property type="entry name" value="HTH-TYPE TRANSCRIPTIONAL REPRESSOR YCNK"/>
    <property type="match status" value="1"/>
</dbReference>
<feature type="signal peptide" evidence="1">
    <location>
        <begin position="1"/>
        <end position="21"/>
    </location>
</feature>
<name>A0A5B8UTX7_9SPHI</name>
<dbReference type="Proteomes" id="UP000321479">
    <property type="component" value="Chromosome"/>
</dbReference>
<dbReference type="AlphaFoldDB" id="A0A5B8UTX7"/>
<dbReference type="RefSeq" id="WP_147030949.1">
    <property type="nucleotide sequence ID" value="NZ_CP042436.1"/>
</dbReference>
<gene>
    <name evidence="2" type="ORF">FRZ54_07170</name>
</gene>
<feature type="chain" id="PRO_5022970867" description="Copper chaperone NosL" evidence="1">
    <location>
        <begin position="22"/>
        <end position="146"/>
    </location>
</feature>
<dbReference type="Pfam" id="PF05573">
    <property type="entry name" value="NosL"/>
    <property type="match status" value="1"/>
</dbReference>
<evidence type="ECO:0000313" key="2">
    <source>
        <dbReference type="EMBL" id="QEC62372.1"/>
    </source>
</evidence>
<evidence type="ECO:0000313" key="3">
    <source>
        <dbReference type="Proteomes" id="UP000321479"/>
    </source>
</evidence>
<dbReference type="PROSITE" id="PS51257">
    <property type="entry name" value="PROKAR_LIPOPROTEIN"/>
    <property type="match status" value="1"/>
</dbReference>
<sequence length="146" mass="15996">MKTLNIFILVLCCLIAACSHAPDPIRYGQDACTHCKMTIMDKRFAAELITAKGKVFKFDAAECMAGFLKENPAIAEDVKSVFLVNDFSRPGQFADARKSFFLRDSSLSSPMGGNLAAFLSLPAAEAAKKDKSAEVYDWSMLLSKNK</sequence>
<protein>
    <recommendedName>
        <fullName evidence="4">Copper chaperone NosL</fullName>
    </recommendedName>
</protein>
<keyword evidence="1" id="KW-0732">Signal</keyword>
<dbReference type="EMBL" id="CP042436">
    <property type="protein sequence ID" value="QEC62372.1"/>
    <property type="molecule type" value="Genomic_DNA"/>
</dbReference>
<accession>A0A5B8UTX7</accession>
<keyword evidence="3" id="KW-1185">Reference proteome</keyword>
<evidence type="ECO:0000256" key="1">
    <source>
        <dbReference type="SAM" id="SignalP"/>
    </source>
</evidence>
<proteinExistence type="predicted"/>
<dbReference type="InterPro" id="IPR008719">
    <property type="entry name" value="N2O_reductase_NosL"/>
</dbReference>
<evidence type="ECO:0008006" key="4">
    <source>
        <dbReference type="Google" id="ProtNLM"/>
    </source>
</evidence>